<reference evidence="3" key="2">
    <citation type="submission" date="2013-07" db="EMBL/GenBank/DDBJ databases">
        <authorList>
            <person name="Morais-Silva F.O."/>
            <person name="Rezende A.M."/>
            <person name="Pimentel C."/>
            <person name="Resende D.M."/>
            <person name="Santos C.I."/>
            <person name="Clemente C."/>
            <person name="de Oliveira L.M."/>
            <person name="da Silva S.M."/>
            <person name="Costa D.A."/>
            <person name="Varela-Raposo A."/>
            <person name="Horacio E.C.A."/>
            <person name="Matos M."/>
            <person name="Flores O."/>
            <person name="Ruiz J.C."/>
            <person name="Rodrigues-Pousada C."/>
        </authorList>
    </citation>
    <scope>NUCLEOTIDE SEQUENCE [LARGE SCALE GENOMIC DNA]</scope>
    <source>
        <strain evidence="3">ATCC 19364 / DSM 1382 / NCIMB 9332 / VKM B-1759</strain>
    </source>
</reference>
<evidence type="ECO:0000313" key="3">
    <source>
        <dbReference type="Proteomes" id="UP000016587"/>
    </source>
</evidence>
<evidence type="ECO:0000313" key="2">
    <source>
        <dbReference type="EMBL" id="AGW12784.1"/>
    </source>
</evidence>
<keyword evidence="1" id="KW-1133">Transmembrane helix</keyword>
<dbReference type="KEGG" id="dgg:DGI_0893"/>
<feature type="transmembrane region" description="Helical" evidence="1">
    <location>
        <begin position="115"/>
        <end position="136"/>
    </location>
</feature>
<evidence type="ECO:0000256" key="1">
    <source>
        <dbReference type="SAM" id="Phobius"/>
    </source>
</evidence>
<keyword evidence="1" id="KW-0472">Membrane</keyword>
<reference evidence="2 3" key="1">
    <citation type="journal article" date="2013" name="J. Bacteriol.">
        <title>Roles of HynAB and Ech, the only two hydrogenases found in the model sulfate reducer Desulfovibrio gigas.</title>
        <authorList>
            <person name="Morais-Silva F.O."/>
            <person name="Santos C.I."/>
            <person name="Rodrigues R."/>
            <person name="Pereira I.A."/>
            <person name="Rodrigues-Pousada C."/>
        </authorList>
    </citation>
    <scope>NUCLEOTIDE SEQUENCE [LARGE SCALE GENOMIC DNA]</scope>
    <source>
        <strain evidence="3">ATCC 19364 / DSM 1382 / NCIMB 9332 / VKM B-1759</strain>
    </source>
</reference>
<sequence length="138" mass="15313">MMLANRILLWGLEALLLFLPLIAIYLVIHFTDQRITIKRLIGYGDLLLMIAVYSTSTLLHVLGNPAIGDGERTFSMLVLILLMGLGMMSYGVLTAARISSNEVYLYLGNKTVTRLLFFCLAMSLGINFYCTVCVSAQP</sequence>
<gene>
    <name evidence="2" type="ORF">DGI_0893</name>
</gene>
<dbReference type="HOGENOM" id="CLU_1851919_0_0_7"/>
<feature type="transmembrane region" description="Helical" evidence="1">
    <location>
        <begin position="40"/>
        <end position="62"/>
    </location>
</feature>
<feature type="transmembrane region" description="Helical" evidence="1">
    <location>
        <begin position="7"/>
        <end position="28"/>
    </location>
</feature>
<name>T2G9D1_MEGG1</name>
<keyword evidence="1" id="KW-0812">Transmembrane</keyword>
<proteinExistence type="predicted"/>
<organism evidence="2 3">
    <name type="scientific">Megalodesulfovibrio gigas (strain ATCC 19364 / DSM 1382 / NCIMB 9332 / VKM B-1759)</name>
    <name type="common">Desulfovibrio gigas</name>
    <dbReference type="NCBI Taxonomy" id="1121448"/>
    <lineage>
        <taxon>Bacteria</taxon>
        <taxon>Pseudomonadati</taxon>
        <taxon>Thermodesulfobacteriota</taxon>
        <taxon>Desulfovibrionia</taxon>
        <taxon>Desulfovibrionales</taxon>
        <taxon>Desulfovibrionaceae</taxon>
        <taxon>Megalodesulfovibrio</taxon>
    </lineage>
</organism>
<feature type="transmembrane region" description="Helical" evidence="1">
    <location>
        <begin position="74"/>
        <end position="95"/>
    </location>
</feature>
<dbReference type="EMBL" id="CP006585">
    <property type="protein sequence ID" value="AGW12784.1"/>
    <property type="molecule type" value="Genomic_DNA"/>
</dbReference>
<dbReference type="RefSeq" id="WP_021759481.1">
    <property type="nucleotide sequence ID" value="NC_022444.1"/>
</dbReference>
<dbReference type="STRING" id="1121448.DGI_0893"/>
<protein>
    <submittedName>
        <fullName evidence="2">Uncharacterized protein</fullName>
    </submittedName>
</protein>
<accession>T2G9D1</accession>
<dbReference type="AlphaFoldDB" id="T2G9D1"/>
<dbReference type="PATRIC" id="fig|1121448.10.peg.891"/>
<keyword evidence="3" id="KW-1185">Reference proteome</keyword>
<dbReference type="Proteomes" id="UP000016587">
    <property type="component" value="Chromosome"/>
</dbReference>